<feature type="domain" description="Ketoreductase" evidence="3">
    <location>
        <begin position="10"/>
        <end position="195"/>
    </location>
</feature>
<dbReference type="PRINTS" id="PR00081">
    <property type="entry name" value="GDHRDH"/>
</dbReference>
<dbReference type="RefSeq" id="WP_145073030.1">
    <property type="nucleotide sequence ID" value="NZ_JACIIY010000004.1"/>
</dbReference>
<protein>
    <submittedName>
        <fullName evidence="4">NAD(P)-dependent dehydrogenase (Short-subunit alcohol dehydrogenase family)</fullName>
    </submittedName>
</protein>
<dbReference type="AlphaFoldDB" id="A0A562KED8"/>
<comment type="caution">
    <text evidence="4">The sequence shown here is derived from an EMBL/GenBank/DDBJ whole genome shotgun (WGS) entry which is preliminary data.</text>
</comment>
<name>A0A562KED8_SPHWJ</name>
<dbReference type="PROSITE" id="PS00061">
    <property type="entry name" value="ADH_SHORT"/>
    <property type="match status" value="1"/>
</dbReference>
<evidence type="ECO:0000256" key="2">
    <source>
        <dbReference type="ARBA" id="ARBA00051383"/>
    </source>
</evidence>
<dbReference type="Proteomes" id="UP000316624">
    <property type="component" value="Unassembled WGS sequence"/>
</dbReference>
<dbReference type="PANTHER" id="PTHR42760:SF40">
    <property type="entry name" value="3-OXOACYL-[ACYL-CARRIER-PROTEIN] REDUCTASE, CHLOROPLASTIC"/>
    <property type="match status" value="1"/>
</dbReference>
<comment type="catalytic activity">
    <reaction evidence="2">
        <text>2,5-dichlorocyclohexa-2,5-dien-1,4-diol + NAD(+) = 2,5-dichlorohydroquinone + NADH + H(+)</text>
        <dbReference type="Rhea" id="RHEA:15741"/>
        <dbReference type="ChEBI" id="CHEBI:15378"/>
        <dbReference type="ChEBI" id="CHEBI:27545"/>
        <dbReference type="ChEBI" id="CHEBI:28975"/>
        <dbReference type="ChEBI" id="CHEBI:57540"/>
        <dbReference type="ChEBI" id="CHEBI:57945"/>
    </reaction>
</comment>
<evidence type="ECO:0000256" key="1">
    <source>
        <dbReference type="ARBA" id="ARBA00006484"/>
    </source>
</evidence>
<evidence type="ECO:0000313" key="4">
    <source>
        <dbReference type="EMBL" id="TWH93757.1"/>
    </source>
</evidence>
<dbReference type="PANTHER" id="PTHR42760">
    <property type="entry name" value="SHORT-CHAIN DEHYDROGENASES/REDUCTASES FAMILY MEMBER"/>
    <property type="match status" value="1"/>
</dbReference>
<dbReference type="PRINTS" id="PR00080">
    <property type="entry name" value="SDRFAMILY"/>
</dbReference>
<dbReference type="InterPro" id="IPR020904">
    <property type="entry name" value="Sc_DH/Rdtase_CS"/>
</dbReference>
<dbReference type="InterPro" id="IPR057326">
    <property type="entry name" value="KR_dom"/>
</dbReference>
<accession>A0A562KED8</accession>
<reference evidence="4 5" key="1">
    <citation type="journal article" date="2015" name="Stand. Genomic Sci.">
        <title>Genomic Encyclopedia of Bacterial and Archaeal Type Strains, Phase III: the genomes of soil and plant-associated and newly described type strains.</title>
        <authorList>
            <person name="Whitman W.B."/>
            <person name="Woyke T."/>
            <person name="Klenk H.P."/>
            <person name="Zhou Y."/>
            <person name="Lilburn T.G."/>
            <person name="Beck B.J."/>
            <person name="De Vos P."/>
            <person name="Vandamme P."/>
            <person name="Eisen J.A."/>
            <person name="Garrity G."/>
            <person name="Hugenholtz P."/>
            <person name="Kyrpides N.C."/>
        </authorList>
    </citation>
    <scope>NUCLEOTIDE SEQUENCE [LARGE SCALE GENOMIC DNA]</scope>
    <source>
        <strain evidence="4 5">CGMCC 1.7748</strain>
    </source>
</reference>
<dbReference type="InterPro" id="IPR036291">
    <property type="entry name" value="NAD(P)-bd_dom_sf"/>
</dbReference>
<sequence>MTQRLPLAGKVALITGGGRGLGRAIALRLAGDGAAVAVVSRTAAQVEQAAADIRADGGQALGFACDMTAPGATAAAVARVAAELGPVDILINNAADTSVEGMTGSVETVGIAQIENQMRTSPFLALEAMQACLPHMRESGGRIINMGSAVGTRGMEGFLPYAMAKEAVRALTRVAAREWGRYGITVNAICPAADTEAARDTVTSGVLDKVRSSGPRSPINRLGSPEDDVAPLVAFLAGPGAAYLTGYTYMVDGGGSIDAAR</sequence>
<dbReference type="Pfam" id="PF13561">
    <property type="entry name" value="adh_short_C2"/>
    <property type="match status" value="1"/>
</dbReference>
<dbReference type="SMART" id="SM00822">
    <property type="entry name" value="PKS_KR"/>
    <property type="match status" value="1"/>
</dbReference>
<keyword evidence="5" id="KW-1185">Reference proteome</keyword>
<dbReference type="GO" id="GO:0016616">
    <property type="term" value="F:oxidoreductase activity, acting on the CH-OH group of donors, NAD or NADP as acceptor"/>
    <property type="evidence" value="ECO:0007669"/>
    <property type="project" value="TreeGrafter"/>
</dbReference>
<evidence type="ECO:0000313" key="5">
    <source>
        <dbReference type="Proteomes" id="UP000316624"/>
    </source>
</evidence>
<dbReference type="EMBL" id="VLKK01000006">
    <property type="protein sequence ID" value="TWH93757.1"/>
    <property type="molecule type" value="Genomic_DNA"/>
</dbReference>
<comment type="similarity">
    <text evidence="1">Belongs to the short-chain dehydrogenases/reductases (SDR) family.</text>
</comment>
<dbReference type="GO" id="GO:0030497">
    <property type="term" value="P:fatty acid elongation"/>
    <property type="evidence" value="ECO:0007669"/>
    <property type="project" value="TreeGrafter"/>
</dbReference>
<evidence type="ECO:0000259" key="3">
    <source>
        <dbReference type="SMART" id="SM00822"/>
    </source>
</evidence>
<organism evidence="4 5">
    <name type="scientific">Sphingobium wenxiniae (strain DSM 21828 / CGMCC 1.7748 / JZ-1)</name>
    <dbReference type="NCBI Taxonomy" id="595605"/>
    <lineage>
        <taxon>Bacteria</taxon>
        <taxon>Pseudomonadati</taxon>
        <taxon>Pseudomonadota</taxon>
        <taxon>Alphaproteobacteria</taxon>
        <taxon>Sphingomonadales</taxon>
        <taxon>Sphingomonadaceae</taxon>
        <taxon>Sphingobium</taxon>
    </lineage>
</organism>
<dbReference type="Gene3D" id="3.40.50.720">
    <property type="entry name" value="NAD(P)-binding Rossmann-like Domain"/>
    <property type="match status" value="1"/>
</dbReference>
<dbReference type="CDD" id="cd05233">
    <property type="entry name" value="SDR_c"/>
    <property type="match status" value="1"/>
</dbReference>
<proteinExistence type="inferred from homology"/>
<dbReference type="FunFam" id="3.40.50.720:FF:000084">
    <property type="entry name" value="Short-chain dehydrogenase reductase"/>
    <property type="match status" value="1"/>
</dbReference>
<dbReference type="SUPFAM" id="SSF51735">
    <property type="entry name" value="NAD(P)-binding Rossmann-fold domains"/>
    <property type="match status" value="1"/>
</dbReference>
<dbReference type="InterPro" id="IPR002347">
    <property type="entry name" value="SDR_fam"/>
</dbReference>
<gene>
    <name evidence="4" type="ORF">IQ35_01966</name>
</gene>